<protein>
    <submittedName>
        <fullName evidence="2">Uncharacterized protein</fullName>
    </submittedName>
</protein>
<evidence type="ECO:0000313" key="3">
    <source>
        <dbReference type="Proteomes" id="UP000250266"/>
    </source>
</evidence>
<name>A0A8E2E851_9PEZI</name>
<accession>A0A8E2E851</accession>
<dbReference type="AlphaFoldDB" id="A0A8E2E851"/>
<dbReference type="Proteomes" id="UP000250266">
    <property type="component" value="Unassembled WGS sequence"/>
</dbReference>
<evidence type="ECO:0000256" key="1">
    <source>
        <dbReference type="SAM" id="MobiDB-lite"/>
    </source>
</evidence>
<keyword evidence="3" id="KW-1185">Reference proteome</keyword>
<proteinExistence type="predicted"/>
<evidence type="ECO:0000313" key="2">
    <source>
        <dbReference type="EMBL" id="OCK79117.1"/>
    </source>
</evidence>
<reference evidence="2 3" key="1">
    <citation type="journal article" date="2016" name="Nat. Commun.">
        <title>Ectomycorrhizal ecology is imprinted in the genome of the dominant symbiotic fungus Cenococcum geophilum.</title>
        <authorList>
            <consortium name="DOE Joint Genome Institute"/>
            <person name="Peter M."/>
            <person name="Kohler A."/>
            <person name="Ohm R.A."/>
            <person name="Kuo A."/>
            <person name="Krutzmann J."/>
            <person name="Morin E."/>
            <person name="Arend M."/>
            <person name="Barry K.W."/>
            <person name="Binder M."/>
            <person name="Choi C."/>
            <person name="Clum A."/>
            <person name="Copeland A."/>
            <person name="Grisel N."/>
            <person name="Haridas S."/>
            <person name="Kipfer T."/>
            <person name="LaButti K."/>
            <person name="Lindquist E."/>
            <person name="Lipzen A."/>
            <person name="Maire R."/>
            <person name="Meier B."/>
            <person name="Mihaltcheva S."/>
            <person name="Molinier V."/>
            <person name="Murat C."/>
            <person name="Poggeler S."/>
            <person name="Quandt C.A."/>
            <person name="Sperisen C."/>
            <person name="Tritt A."/>
            <person name="Tisserant E."/>
            <person name="Crous P.W."/>
            <person name="Henrissat B."/>
            <person name="Nehls U."/>
            <person name="Egli S."/>
            <person name="Spatafora J.W."/>
            <person name="Grigoriev I.V."/>
            <person name="Martin F.M."/>
        </authorList>
    </citation>
    <scope>NUCLEOTIDE SEQUENCE [LARGE SCALE GENOMIC DNA]</scope>
    <source>
        <strain evidence="2 3">CBS 459.81</strain>
    </source>
</reference>
<feature type="region of interest" description="Disordered" evidence="1">
    <location>
        <begin position="29"/>
        <end position="58"/>
    </location>
</feature>
<sequence length="58" mass="6416">MPHAHRSIVHRPSPIAFTTPAPLCQALGSNARHLKPNPPTAERHQHPLKHRPFTCSLG</sequence>
<dbReference type="EMBL" id="KV745022">
    <property type="protein sequence ID" value="OCK79117.1"/>
    <property type="molecule type" value="Genomic_DNA"/>
</dbReference>
<organism evidence="2 3">
    <name type="scientific">Lepidopterella palustris CBS 459.81</name>
    <dbReference type="NCBI Taxonomy" id="1314670"/>
    <lineage>
        <taxon>Eukaryota</taxon>
        <taxon>Fungi</taxon>
        <taxon>Dikarya</taxon>
        <taxon>Ascomycota</taxon>
        <taxon>Pezizomycotina</taxon>
        <taxon>Dothideomycetes</taxon>
        <taxon>Pleosporomycetidae</taxon>
        <taxon>Mytilinidiales</taxon>
        <taxon>Argynnaceae</taxon>
        <taxon>Lepidopterella</taxon>
    </lineage>
</organism>
<gene>
    <name evidence="2" type="ORF">K432DRAFT_383364</name>
</gene>